<evidence type="ECO:0000259" key="8">
    <source>
        <dbReference type="PROSITE" id="PS50042"/>
    </source>
</evidence>
<keyword evidence="3" id="KW-1003">Cell membrane</keyword>
<dbReference type="GO" id="GO:0055085">
    <property type="term" value="P:transmembrane transport"/>
    <property type="evidence" value="ECO:0007669"/>
    <property type="project" value="InterPro"/>
</dbReference>
<dbReference type="RefSeq" id="WP_322877360.1">
    <property type="nucleotide sequence ID" value="NZ_JAVMIP010000002.1"/>
</dbReference>
<gene>
    <name evidence="9" type="ORF">RIF25_04560</name>
</gene>
<reference evidence="10" key="1">
    <citation type="submission" date="2023-07" db="EMBL/GenBank/DDBJ databases">
        <authorList>
            <person name="Luz R."/>
            <person name="Cordeiro R."/>
            <person name="Fonseca A."/>
            <person name="Goncalves V."/>
        </authorList>
    </citation>
    <scope>NUCLEOTIDE SEQUENCE [LARGE SCALE GENOMIC DNA]</scope>
    <source>
        <strain evidence="10">BACA0444</strain>
    </source>
</reference>
<dbReference type="Gene3D" id="1.10.287.1260">
    <property type="match status" value="1"/>
</dbReference>
<keyword evidence="4 7" id="KW-0812">Transmembrane</keyword>
<dbReference type="AlphaFoldDB" id="A0AAE4FSD9"/>
<dbReference type="InterPro" id="IPR011066">
    <property type="entry name" value="MscS_channel_C_sf"/>
</dbReference>
<dbReference type="InterPro" id="IPR049142">
    <property type="entry name" value="MS_channel_1st"/>
</dbReference>
<dbReference type="InterPro" id="IPR006685">
    <property type="entry name" value="MscS_channel_2nd"/>
</dbReference>
<dbReference type="Pfam" id="PF00027">
    <property type="entry name" value="cNMP_binding"/>
    <property type="match status" value="1"/>
</dbReference>
<dbReference type="GO" id="GO:0005886">
    <property type="term" value="C:plasma membrane"/>
    <property type="evidence" value="ECO:0007669"/>
    <property type="project" value="UniProtKB-SubCell"/>
</dbReference>
<evidence type="ECO:0000256" key="1">
    <source>
        <dbReference type="ARBA" id="ARBA00004651"/>
    </source>
</evidence>
<dbReference type="InterPro" id="IPR049278">
    <property type="entry name" value="MS_channel_C"/>
</dbReference>
<dbReference type="InterPro" id="IPR010920">
    <property type="entry name" value="LSM_dom_sf"/>
</dbReference>
<evidence type="ECO:0000256" key="2">
    <source>
        <dbReference type="ARBA" id="ARBA00008017"/>
    </source>
</evidence>
<feature type="domain" description="Cyclic nucleotide-binding" evidence="8">
    <location>
        <begin position="332"/>
        <end position="432"/>
    </location>
</feature>
<evidence type="ECO:0000256" key="6">
    <source>
        <dbReference type="ARBA" id="ARBA00023136"/>
    </source>
</evidence>
<keyword evidence="6 7" id="KW-0472">Membrane</keyword>
<dbReference type="CDD" id="cd00038">
    <property type="entry name" value="CAP_ED"/>
    <property type="match status" value="1"/>
</dbReference>
<dbReference type="Gene3D" id="2.30.30.60">
    <property type="match status" value="1"/>
</dbReference>
<dbReference type="Pfam" id="PF00924">
    <property type="entry name" value="MS_channel_2nd"/>
    <property type="match status" value="1"/>
</dbReference>
<evidence type="ECO:0000256" key="3">
    <source>
        <dbReference type="ARBA" id="ARBA00022475"/>
    </source>
</evidence>
<comment type="caution">
    <text evidence="9">The sequence shown here is derived from an EMBL/GenBank/DDBJ whole genome shotgun (WGS) entry which is preliminary data.</text>
</comment>
<evidence type="ECO:0000313" key="9">
    <source>
        <dbReference type="EMBL" id="MDS3860076.1"/>
    </source>
</evidence>
<dbReference type="SUPFAM" id="SSF51206">
    <property type="entry name" value="cAMP-binding domain-like"/>
    <property type="match status" value="1"/>
</dbReference>
<dbReference type="InterPro" id="IPR011014">
    <property type="entry name" value="MscS_channel_TM-2"/>
</dbReference>
<evidence type="ECO:0000256" key="7">
    <source>
        <dbReference type="SAM" id="Phobius"/>
    </source>
</evidence>
<dbReference type="SMART" id="SM00100">
    <property type="entry name" value="cNMP"/>
    <property type="match status" value="1"/>
</dbReference>
<comment type="similarity">
    <text evidence="2">Belongs to the MscS (TC 1.A.23) family.</text>
</comment>
<dbReference type="SUPFAM" id="SSF50182">
    <property type="entry name" value="Sm-like ribonucleoproteins"/>
    <property type="match status" value="1"/>
</dbReference>
<keyword evidence="5 7" id="KW-1133">Transmembrane helix</keyword>
<dbReference type="Gene3D" id="3.30.70.100">
    <property type="match status" value="1"/>
</dbReference>
<dbReference type="PROSITE" id="PS50042">
    <property type="entry name" value="CNMP_BINDING_3"/>
    <property type="match status" value="1"/>
</dbReference>
<dbReference type="SUPFAM" id="SSF82861">
    <property type="entry name" value="Mechanosensitive channel protein MscS (YggB), transmembrane region"/>
    <property type="match status" value="1"/>
</dbReference>
<feature type="transmembrane region" description="Helical" evidence="7">
    <location>
        <begin position="64"/>
        <end position="84"/>
    </location>
</feature>
<evidence type="ECO:0000256" key="4">
    <source>
        <dbReference type="ARBA" id="ARBA00022692"/>
    </source>
</evidence>
<dbReference type="EMBL" id="JAVMIP010000002">
    <property type="protein sequence ID" value="MDS3860076.1"/>
    <property type="molecule type" value="Genomic_DNA"/>
</dbReference>
<organism evidence="9 10">
    <name type="scientific">Pseudocalidococcus azoricus BACA0444</name>
    <dbReference type="NCBI Taxonomy" id="2918990"/>
    <lineage>
        <taxon>Bacteria</taxon>
        <taxon>Bacillati</taxon>
        <taxon>Cyanobacteriota</taxon>
        <taxon>Cyanophyceae</taxon>
        <taxon>Acaryochloridales</taxon>
        <taxon>Thermosynechococcaceae</taxon>
        <taxon>Pseudocalidococcus</taxon>
        <taxon>Pseudocalidococcus azoricus</taxon>
    </lineage>
</organism>
<dbReference type="InterPro" id="IPR018490">
    <property type="entry name" value="cNMP-bd_dom_sf"/>
</dbReference>
<dbReference type="PANTHER" id="PTHR30347">
    <property type="entry name" value="POTASSIUM CHANNEL RELATED"/>
    <property type="match status" value="1"/>
</dbReference>
<dbReference type="InterPro" id="IPR023408">
    <property type="entry name" value="MscS_beta-dom_sf"/>
</dbReference>
<dbReference type="Pfam" id="PF21088">
    <property type="entry name" value="MS_channel_1st"/>
    <property type="match status" value="1"/>
</dbReference>
<dbReference type="Gene3D" id="2.60.120.10">
    <property type="entry name" value="Jelly Rolls"/>
    <property type="match status" value="1"/>
</dbReference>
<dbReference type="SUPFAM" id="SSF82689">
    <property type="entry name" value="Mechanosensitive channel protein MscS (YggB), C-terminal domain"/>
    <property type="match status" value="1"/>
</dbReference>
<name>A0AAE4FSD9_9CYAN</name>
<proteinExistence type="inferred from homology"/>
<comment type="subcellular location">
    <subcellularLocation>
        <location evidence="1">Cell membrane</location>
        <topology evidence="1">Multi-pass membrane protein</topology>
    </subcellularLocation>
</comment>
<dbReference type="InterPro" id="IPR052702">
    <property type="entry name" value="MscS-like_channel"/>
</dbReference>
<evidence type="ECO:0000313" key="10">
    <source>
        <dbReference type="Proteomes" id="UP001268256"/>
    </source>
</evidence>
<dbReference type="Proteomes" id="UP001268256">
    <property type="component" value="Unassembled WGS sequence"/>
</dbReference>
<accession>A0AAE4FSD9</accession>
<feature type="transmembrane region" description="Helical" evidence="7">
    <location>
        <begin position="24"/>
        <end position="44"/>
    </location>
</feature>
<dbReference type="InterPro" id="IPR000595">
    <property type="entry name" value="cNMP-bd_dom"/>
</dbReference>
<dbReference type="Pfam" id="PF21082">
    <property type="entry name" value="MS_channel_3rd"/>
    <property type="match status" value="1"/>
</dbReference>
<protein>
    <submittedName>
        <fullName evidence="9">Mechanosensitive ion channel</fullName>
    </submittedName>
</protein>
<keyword evidence="10" id="KW-1185">Reference proteome</keyword>
<dbReference type="PANTHER" id="PTHR30347:SF1">
    <property type="entry name" value="MECHANOSENSITIVE CHANNEL MSCK"/>
    <property type="match status" value="1"/>
</dbReference>
<sequence>MSISDFLHIWDRAIFKLGNQTITIAWIISLALTLVLLGLGIIYCKKFLRNWLLVKLGISRGNSVVISTLLTYGLGAIIAVIILQVYGLDITSLAVVLGGLGVGIGFGLQDLTKNIVSGVTLLVENKLQVGDYVEFSGLTGYIKEISMRSTIITTLDGGDVILPNSTLTTNEVLNWSYRDFSGRIRLPITVAYRSDPVLVTETLLYAVHKHPAVRREPLPRVIFKGFGDSALEFEVWAWVDRIDNALTIKSSLNFTINYYFRQAGIEIPFPQQDIWFRNPETLRPPTPISPEFLASPLGELNHNNHDPGLDSSTCSETLPNYSLRECLHRIPYFQTCNELSVLQIIQSGYRKFLSRHSILFQAGEAADAMYVLLSGEIESFSHKLNRRIKVYQAGEMFGEVPVLLNFPYIVDARALTDCHIFVIPKVQLETLLKVAPYFAEIVTQEMISERELYDPVQQKLEELGLFKTMEQKDVLAWVRTRVKELLSLSSN</sequence>
<dbReference type="InterPro" id="IPR014710">
    <property type="entry name" value="RmlC-like_jellyroll"/>
</dbReference>
<evidence type="ECO:0000256" key="5">
    <source>
        <dbReference type="ARBA" id="ARBA00022989"/>
    </source>
</evidence>